<dbReference type="EMBL" id="JAGIZA010000027">
    <property type="protein sequence ID" value="MBP0496116.1"/>
    <property type="molecule type" value="Genomic_DNA"/>
</dbReference>
<organism evidence="3 4">
    <name type="scientific">Roseomonas indoligenes</name>
    <dbReference type="NCBI Taxonomy" id="2820811"/>
    <lineage>
        <taxon>Bacteria</taxon>
        <taxon>Pseudomonadati</taxon>
        <taxon>Pseudomonadota</taxon>
        <taxon>Alphaproteobacteria</taxon>
        <taxon>Acetobacterales</taxon>
        <taxon>Roseomonadaceae</taxon>
        <taxon>Roseomonas</taxon>
    </lineage>
</organism>
<comment type="caution">
    <text evidence="3">The sequence shown here is derived from an EMBL/GenBank/DDBJ whole genome shotgun (WGS) entry which is preliminary data.</text>
</comment>
<dbReference type="Pfam" id="PF13439">
    <property type="entry name" value="Glyco_transf_4"/>
    <property type="match status" value="1"/>
</dbReference>
<dbReference type="InterPro" id="IPR001296">
    <property type="entry name" value="Glyco_trans_1"/>
</dbReference>
<sequence>MTPQATTFLDEAEPGAATAPLLLHVFPSFAVGGAQVRFAALANRFGPRWRHVVVAMDGRSDCAERLGDSVRFSTQGPPWKASPGPVQRLASITAMLRRLRPALLVTSNWGSIEWAIANRLTVRMPHLHMEDGFGPEESSAQFGRRIMARRVALRQSNVLLPSLTLLRAAQDIWKLPPERLHHIPNGIDLRSFRPDGPRGDLGLDGDAPVIGAVAALRREKNLGRLLRAAAILLRDGVAFRLVLVGDGPERVGLEALAGELGLSGVTRFAGHVPDPAAAYRAMDVVCLSSDTEQMPFSVLEGMATGLPVATTEVGDVRAMLSESNAPHVAARTDADLAEALRPLLRDAALRRRIGGANRAKAERDYDEEAMFQAHARLIWRSMNP</sequence>
<dbReference type="SUPFAM" id="SSF53756">
    <property type="entry name" value="UDP-Glycosyltransferase/glycogen phosphorylase"/>
    <property type="match status" value="1"/>
</dbReference>
<dbReference type="PANTHER" id="PTHR45947">
    <property type="entry name" value="SULFOQUINOVOSYL TRANSFERASE SQD2"/>
    <property type="match status" value="1"/>
</dbReference>
<evidence type="ECO:0000259" key="1">
    <source>
        <dbReference type="Pfam" id="PF00534"/>
    </source>
</evidence>
<keyword evidence="3" id="KW-0328">Glycosyltransferase</keyword>
<dbReference type="InterPro" id="IPR028098">
    <property type="entry name" value="Glyco_trans_4-like_N"/>
</dbReference>
<dbReference type="PANTHER" id="PTHR45947:SF3">
    <property type="entry name" value="SULFOQUINOVOSYL TRANSFERASE SQD2"/>
    <property type="match status" value="1"/>
</dbReference>
<dbReference type="Pfam" id="PF00534">
    <property type="entry name" value="Glycos_transf_1"/>
    <property type="match status" value="1"/>
</dbReference>
<keyword evidence="4" id="KW-1185">Reference proteome</keyword>
<reference evidence="3" key="1">
    <citation type="submission" date="2021-03" db="EMBL/GenBank/DDBJ databases">
        <authorList>
            <person name="So Y."/>
        </authorList>
    </citation>
    <scope>NUCLEOTIDE SEQUENCE</scope>
    <source>
        <strain evidence="3">SG15</strain>
    </source>
</reference>
<dbReference type="AlphaFoldDB" id="A0A940N1C1"/>
<keyword evidence="3" id="KW-0808">Transferase</keyword>
<accession>A0A940N1C1</accession>
<feature type="domain" description="Glycosyltransferase subfamily 4-like N-terminal" evidence="2">
    <location>
        <begin position="31"/>
        <end position="189"/>
    </location>
</feature>
<evidence type="ECO:0000259" key="2">
    <source>
        <dbReference type="Pfam" id="PF13439"/>
    </source>
</evidence>
<dbReference type="Proteomes" id="UP000677537">
    <property type="component" value="Unassembled WGS sequence"/>
</dbReference>
<dbReference type="InterPro" id="IPR050194">
    <property type="entry name" value="Glycosyltransferase_grp1"/>
</dbReference>
<evidence type="ECO:0000313" key="4">
    <source>
        <dbReference type="Proteomes" id="UP000677537"/>
    </source>
</evidence>
<evidence type="ECO:0000313" key="3">
    <source>
        <dbReference type="EMBL" id="MBP0496116.1"/>
    </source>
</evidence>
<dbReference type="GO" id="GO:0016758">
    <property type="term" value="F:hexosyltransferase activity"/>
    <property type="evidence" value="ECO:0007669"/>
    <property type="project" value="TreeGrafter"/>
</dbReference>
<dbReference type="EC" id="2.4.-.-" evidence="3"/>
<dbReference type="Gene3D" id="3.40.50.2000">
    <property type="entry name" value="Glycogen Phosphorylase B"/>
    <property type="match status" value="2"/>
</dbReference>
<proteinExistence type="predicted"/>
<dbReference type="RefSeq" id="WP_209376908.1">
    <property type="nucleotide sequence ID" value="NZ_JAGIZA010000027.1"/>
</dbReference>
<feature type="domain" description="Glycosyl transferase family 1" evidence="1">
    <location>
        <begin position="200"/>
        <end position="358"/>
    </location>
</feature>
<protein>
    <submittedName>
        <fullName evidence="3">Glycosyltransferase</fullName>
        <ecNumber evidence="3">2.4.-.-</ecNumber>
    </submittedName>
</protein>
<gene>
    <name evidence="3" type="ORF">J5Y10_25260</name>
</gene>
<name>A0A940N1C1_9PROT</name>